<organism evidence="2 3">
    <name type="scientific">Laodelphax striatellus</name>
    <name type="common">Small brown planthopper</name>
    <name type="synonym">Delphax striatella</name>
    <dbReference type="NCBI Taxonomy" id="195883"/>
    <lineage>
        <taxon>Eukaryota</taxon>
        <taxon>Metazoa</taxon>
        <taxon>Ecdysozoa</taxon>
        <taxon>Arthropoda</taxon>
        <taxon>Hexapoda</taxon>
        <taxon>Insecta</taxon>
        <taxon>Pterygota</taxon>
        <taxon>Neoptera</taxon>
        <taxon>Paraneoptera</taxon>
        <taxon>Hemiptera</taxon>
        <taxon>Auchenorrhyncha</taxon>
        <taxon>Fulgoroidea</taxon>
        <taxon>Delphacidae</taxon>
        <taxon>Criomorphinae</taxon>
        <taxon>Laodelphax</taxon>
    </lineage>
</organism>
<dbReference type="InterPro" id="IPR007110">
    <property type="entry name" value="Ig-like_dom"/>
</dbReference>
<dbReference type="Proteomes" id="UP000291343">
    <property type="component" value="Unassembled WGS sequence"/>
</dbReference>
<dbReference type="PROSITE" id="PS50835">
    <property type="entry name" value="IG_LIKE"/>
    <property type="match status" value="1"/>
</dbReference>
<dbReference type="InterPro" id="IPR013783">
    <property type="entry name" value="Ig-like_fold"/>
</dbReference>
<dbReference type="InterPro" id="IPR036179">
    <property type="entry name" value="Ig-like_dom_sf"/>
</dbReference>
<keyword evidence="3" id="KW-1185">Reference proteome</keyword>
<evidence type="ECO:0000259" key="1">
    <source>
        <dbReference type="PROSITE" id="PS50835"/>
    </source>
</evidence>
<gene>
    <name evidence="2" type="ORF">LSTR_LSTR017647</name>
</gene>
<dbReference type="OrthoDB" id="6413693at2759"/>
<dbReference type="SMR" id="A0A482X7H1"/>
<protein>
    <recommendedName>
        <fullName evidence="1">Ig-like domain-containing protein</fullName>
    </recommendedName>
</protein>
<dbReference type="Pfam" id="PF13895">
    <property type="entry name" value="Ig_2"/>
    <property type="match status" value="1"/>
</dbReference>
<evidence type="ECO:0000313" key="3">
    <source>
        <dbReference type="Proteomes" id="UP000291343"/>
    </source>
</evidence>
<dbReference type="Gene3D" id="2.60.40.10">
    <property type="entry name" value="Immunoglobulins"/>
    <property type="match status" value="1"/>
</dbReference>
<evidence type="ECO:0000313" key="2">
    <source>
        <dbReference type="EMBL" id="RZF41734.1"/>
    </source>
</evidence>
<comment type="caution">
    <text evidence="2">The sequence shown here is derived from an EMBL/GenBank/DDBJ whole genome shotgun (WGS) entry which is preliminary data.</text>
</comment>
<reference evidence="2 3" key="1">
    <citation type="journal article" date="2017" name="Gigascience">
        <title>Genome sequence of the small brown planthopper, Laodelphax striatellus.</title>
        <authorList>
            <person name="Zhu J."/>
            <person name="Jiang F."/>
            <person name="Wang X."/>
            <person name="Yang P."/>
            <person name="Bao Y."/>
            <person name="Zhao W."/>
            <person name="Wang W."/>
            <person name="Lu H."/>
            <person name="Wang Q."/>
            <person name="Cui N."/>
            <person name="Li J."/>
            <person name="Chen X."/>
            <person name="Luo L."/>
            <person name="Yu J."/>
            <person name="Kang L."/>
            <person name="Cui F."/>
        </authorList>
    </citation>
    <scope>NUCLEOTIDE SEQUENCE [LARGE SCALE GENOMIC DNA]</scope>
    <source>
        <strain evidence="2">Lst14</strain>
    </source>
</reference>
<feature type="domain" description="Ig-like" evidence="1">
    <location>
        <begin position="7"/>
        <end position="92"/>
    </location>
</feature>
<sequence>MNKVYAIEVTVKVVGGPSRLIEGADVRLLCSADANPPDVTYKWFINDQLVAGDPTTELVLTNISRKQHDSIVKCEVHNAVGKSEESETLDISCLFNRFGVEL</sequence>
<dbReference type="SUPFAM" id="SSF48726">
    <property type="entry name" value="Immunoglobulin"/>
    <property type="match status" value="1"/>
</dbReference>
<name>A0A482X7H1_LAOST</name>
<dbReference type="EMBL" id="QKKF02016339">
    <property type="protein sequence ID" value="RZF41734.1"/>
    <property type="molecule type" value="Genomic_DNA"/>
</dbReference>
<dbReference type="STRING" id="195883.A0A482X7H1"/>
<proteinExistence type="predicted"/>
<dbReference type="AlphaFoldDB" id="A0A482X7H1"/>
<accession>A0A482X7H1</accession>
<dbReference type="InParanoid" id="A0A482X7H1"/>